<dbReference type="SUPFAM" id="SSF46955">
    <property type="entry name" value="Putative DNA-binding domain"/>
    <property type="match status" value="1"/>
</dbReference>
<dbReference type="InterPro" id="IPR047057">
    <property type="entry name" value="MerR_fam"/>
</dbReference>
<dbReference type="GeneID" id="97354343"/>
<feature type="coiled-coil region" evidence="2">
    <location>
        <begin position="88"/>
        <end position="122"/>
    </location>
</feature>
<dbReference type="CDD" id="cd01109">
    <property type="entry name" value="HTH_YyaN"/>
    <property type="match status" value="1"/>
</dbReference>
<reference evidence="4 7" key="4">
    <citation type="journal article" date="2019" name="Nat. Med.">
        <title>A library of human gut bacterial isolates paired with longitudinal multiomics data enables mechanistic microbiome research.</title>
        <authorList>
            <person name="Poyet M."/>
            <person name="Groussin M."/>
            <person name="Gibbons S.M."/>
            <person name="Avila-Pacheco J."/>
            <person name="Jiang X."/>
            <person name="Kearney S.M."/>
            <person name="Perrotta A.R."/>
            <person name="Berdy B."/>
            <person name="Zhao S."/>
            <person name="Lieberman T.D."/>
            <person name="Swanson P.K."/>
            <person name="Smith M."/>
            <person name="Roesemann S."/>
            <person name="Alexander J.E."/>
            <person name="Rich S.A."/>
            <person name="Livny J."/>
            <person name="Vlamakis H."/>
            <person name="Clish C."/>
            <person name="Bullock K."/>
            <person name="Deik A."/>
            <person name="Scott J."/>
            <person name="Pierce K.A."/>
            <person name="Xavier R.J."/>
            <person name="Alm E.J."/>
        </authorList>
    </citation>
    <scope>NUCLEOTIDE SEQUENCE [LARGE SCALE GENOMIC DNA]</scope>
    <source>
        <strain evidence="4 7">BIOML-A1</strain>
    </source>
</reference>
<dbReference type="Gene3D" id="1.10.1660.10">
    <property type="match status" value="1"/>
</dbReference>
<keyword evidence="2" id="KW-0175">Coiled coil</keyword>
<dbReference type="Proteomes" id="UP000285258">
    <property type="component" value="Unassembled WGS sequence"/>
</dbReference>
<dbReference type="PROSITE" id="PS50937">
    <property type="entry name" value="HTH_MERR_2"/>
    <property type="match status" value="1"/>
</dbReference>
<dbReference type="SMART" id="SM00422">
    <property type="entry name" value="HTH_MERR"/>
    <property type="match status" value="1"/>
</dbReference>
<keyword evidence="1" id="KW-0238">DNA-binding</keyword>
<evidence type="ECO:0000256" key="1">
    <source>
        <dbReference type="ARBA" id="ARBA00023125"/>
    </source>
</evidence>
<dbReference type="EMBL" id="WKZA01000020">
    <property type="protein sequence ID" value="MSA94669.1"/>
    <property type="molecule type" value="Genomic_DNA"/>
</dbReference>
<feature type="domain" description="HTH merR-type" evidence="3">
    <location>
        <begin position="1"/>
        <end position="69"/>
    </location>
</feature>
<evidence type="ECO:0000313" key="7">
    <source>
        <dbReference type="Proteomes" id="UP000462865"/>
    </source>
</evidence>
<reference evidence="5" key="2">
    <citation type="journal article" date="2019" name="Int. J. Syst. Evol. Microbiol.">
        <title>Gordonibacter faecihominis is a later heterotypic synonym of Gordonibacter urolithinfaciens.</title>
        <authorList>
            <person name="Danylec N."/>
            <person name="Stoll D.A."/>
            <person name="Huch M."/>
        </authorList>
    </citation>
    <scope>NUCLEOTIDE SEQUENCE</scope>
    <source>
        <strain evidence="5">DSM 27213</strain>
    </source>
</reference>
<dbReference type="PANTHER" id="PTHR30204:SF98">
    <property type="entry name" value="HTH-TYPE TRANSCRIPTIONAL REGULATOR ADHR"/>
    <property type="match status" value="1"/>
</dbReference>
<protein>
    <submittedName>
        <fullName evidence="5">MerR family transcriptional regulator</fullName>
    </submittedName>
</protein>
<evidence type="ECO:0000313" key="5">
    <source>
        <dbReference type="EMBL" id="ROT88052.1"/>
    </source>
</evidence>
<gene>
    <name evidence="5" type="ORF">DMP12_13590</name>
    <name evidence="4" type="ORF">GKG38_06280</name>
</gene>
<dbReference type="Pfam" id="PF13411">
    <property type="entry name" value="MerR_1"/>
    <property type="match status" value="1"/>
</dbReference>
<reference evidence="5" key="3">
    <citation type="journal article" date="2019" name="Microbiol. Resour. Announc.">
        <title>Draft Genome Sequences of Type Strains of Gordonibacter faecihominis, Paraeggerthella hongkongensis, Parvibacter caecicola,Slackia equolifaciens, Slackia faecicanis, and Slackia isoflavoniconvertens.</title>
        <authorList>
            <person name="Danylec N."/>
            <person name="Stoll D.A."/>
            <person name="Dotsch A."/>
            <person name="Huch M."/>
        </authorList>
    </citation>
    <scope>NUCLEOTIDE SEQUENCE</scope>
    <source>
        <strain evidence="5">DSM 27213</strain>
    </source>
</reference>
<comment type="caution">
    <text evidence="5">The sequence shown here is derived from an EMBL/GenBank/DDBJ whole genome shotgun (WGS) entry which is preliminary data.</text>
</comment>
<dbReference type="PANTHER" id="PTHR30204">
    <property type="entry name" value="REDOX-CYCLING DRUG-SENSING TRANSCRIPTIONAL ACTIVATOR SOXR"/>
    <property type="match status" value="1"/>
</dbReference>
<dbReference type="InterPro" id="IPR000551">
    <property type="entry name" value="MerR-type_HTH_dom"/>
</dbReference>
<dbReference type="GO" id="GO:0003677">
    <property type="term" value="F:DNA binding"/>
    <property type="evidence" value="ECO:0007669"/>
    <property type="project" value="UniProtKB-KW"/>
</dbReference>
<dbReference type="AlphaFoldDB" id="A0A423UH10"/>
<evidence type="ECO:0000313" key="6">
    <source>
        <dbReference type="Proteomes" id="UP000285258"/>
    </source>
</evidence>
<name>A0A423UH10_9ACTN</name>
<dbReference type="RefSeq" id="WP_096228372.1">
    <property type="nucleotide sequence ID" value="NZ_BAABZN010000001.1"/>
</dbReference>
<reference evidence="6" key="1">
    <citation type="submission" date="2018-05" db="EMBL/GenBank/DDBJ databases">
        <title>Genome Sequencing of selected type strains of the family Eggerthellaceae.</title>
        <authorList>
            <person name="Danylec N."/>
            <person name="Stoll D.A."/>
            <person name="Doetsch A."/>
            <person name="Huch M."/>
        </authorList>
    </citation>
    <scope>NUCLEOTIDE SEQUENCE [LARGE SCALE GENOMIC DNA]</scope>
    <source>
        <strain evidence="6">DSM 27213</strain>
    </source>
</reference>
<dbReference type="InterPro" id="IPR009061">
    <property type="entry name" value="DNA-bd_dom_put_sf"/>
</dbReference>
<evidence type="ECO:0000259" key="3">
    <source>
        <dbReference type="PROSITE" id="PS50937"/>
    </source>
</evidence>
<sequence>MKIAEVSKQYGLSADTLRYYERIGLLPGVTRNASGIRDYSEQDCARVQFVKCMRGAGVSIEALIEYMQLFEQGEQTATARKTLLEEQRELVEKRIADMQAGLDRLNAKIENYEEMLAAERVIRGDA</sequence>
<evidence type="ECO:0000313" key="4">
    <source>
        <dbReference type="EMBL" id="MSA94669.1"/>
    </source>
</evidence>
<proteinExistence type="predicted"/>
<dbReference type="EMBL" id="QIBW01000025">
    <property type="protein sequence ID" value="ROT88052.1"/>
    <property type="molecule type" value="Genomic_DNA"/>
</dbReference>
<evidence type="ECO:0000256" key="2">
    <source>
        <dbReference type="SAM" id="Coils"/>
    </source>
</evidence>
<dbReference type="Proteomes" id="UP000462865">
    <property type="component" value="Unassembled WGS sequence"/>
</dbReference>
<dbReference type="GO" id="GO:0003700">
    <property type="term" value="F:DNA-binding transcription factor activity"/>
    <property type="evidence" value="ECO:0007669"/>
    <property type="project" value="InterPro"/>
</dbReference>
<organism evidence="5 6">
    <name type="scientific">Gordonibacter urolithinfaciens</name>
    <dbReference type="NCBI Taxonomy" id="1335613"/>
    <lineage>
        <taxon>Bacteria</taxon>
        <taxon>Bacillati</taxon>
        <taxon>Actinomycetota</taxon>
        <taxon>Coriobacteriia</taxon>
        <taxon>Eggerthellales</taxon>
        <taxon>Eggerthellaceae</taxon>
        <taxon>Gordonibacter</taxon>
    </lineage>
</organism>
<accession>A0A423UH10</accession>
<dbReference type="PRINTS" id="PR00040">
    <property type="entry name" value="HTHMERR"/>
</dbReference>